<proteinExistence type="predicted"/>
<reference evidence="1" key="2">
    <citation type="journal article" date="2007" name="Science">
        <title>Draft genome sequence of the sexually transmitted pathogen Trichomonas vaginalis.</title>
        <authorList>
            <person name="Carlton J.M."/>
            <person name="Hirt R.P."/>
            <person name="Silva J.C."/>
            <person name="Delcher A.L."/>
            <person name="Schatz M."/>
            <person name="Zhao Q."/>
            <person name="Wortman J.R."/>
            <person name="Bidwell S.L."/>
            <person name="Alsmark U.C.M."/>
            <person name="Besteiro S."/>
            <person name="Sicheritz-Ponten T."/>
            <person name="Noel C.J."/>
            <person name="Dacks J.B."/>
            <person name="Foster P.G."/>
            <person name="Simillion C."/>
            <person name="Van de Peer Y."/>
            <person name="Miranda-Saavedra D."/>
            <person name="Barton G.J."/>
            <person name="Westrop G.D."/>
            <person name="Mueller S."/>
            <person name="Dessi D."/>
            <person name="Fiori P.L."/>
            <person name="Ren Q."/>
            <person name="Paulsen I."/>
            <person name="Zhang H."/>
            <person name="Bastida-Corcuera F.D."/>
            <person name="Simoes-Barbosa A."/>
            <person name="Brown M.T."/>
            <person name="Hayes R.D."/>
            <person name="Mukherjee M."/>
            <person name="Okumura C.Y."/>
            <person name="Schneider R."/>
            <person name="Smith A.J."/>
            <person name="Vanacova S."/>
            <person name="Villalvazo M."/>
            <person name="Haas B.J."/>
            <person name="Pertea M."/>
            <person name="Feldblyum T.V."/>
            <person name="Utterback T.R."/>
            <person name="Shu C.L."/>
            <person name="Osoegawa K."/>
            <person name="de Jong P.J."/>
            <person name="Hrdy I."/>
            <person name="Horvathova L."/>
            <person name="Zubacova Z."/>
            <person name="Dolezal P."/>
            <person name="Malik S.B."/>
            <person name="Logsdon J.M. Jr."/>
            <person name="Henze K."/>
            <person name="Gupta A."/>
            <person name="Wang C.C."/>
            <person name="Dunne R.L."/>
            <person name="Upcroft J.A."/>
            <person name="Upcroft P."/>
            <person name="White O."/>
            <person name="Salzberg S.L."/>
            <person name="Tang P."/>
            <person name="Chiu C.-H."/>
            <person name="Lee Y.-S."/>
            <person name="Embley T.M."/>
            <person name="Coombs G.H."/>
            <person name="Mottram J.C."/>
            <person name="Tachezy J."/>
            <person name="Fraser-Liggett C.M."/>
            <person name="Johnson P.J."/>
        </authorList>
    </citation>
    <scope>NUCLEOTIDE SEQUENCE [LARGE SCALE GENOMIC DNA]</scope>
    <source>
        <strain evidence="1">G3</strain>
    </source>
</reference>
<dbReference type="VEuPathDB" id="TrichDB:TVAG_077310"/>
<dbReference type="InParanoid" id="A2E2T9"/>
<dbReference type="Proteomes" id="UP000001542">
    <property type="component" value="Unassembled WGS sequence"/>
</dbReference>
<sequence>MSSLDKENIFTSQLELVSLHVIGLFDDISSSFKPDSFASLLEFLPTINFDTNELNRCIDLAAIAGSEYPIKSFQILDKMYGYSQFTQVSYPEDLSTNFCCTFLHREEWENEIIKYLMMYLFARVFASLISNIVRRIEKFERSDMDFLMGSIYNMNIDASVYPEKMQQIIKLLAEPWCSVAAEISVHAPAATTYNILYCELDSTFEISYFFAVYCSQVKIFDEESEINKDLLNFLKIIETRFESAISDSSKRELLALLLYNVFGQLLSVLPELKTNEGINNIYNLILVYIEKDSNVRNSIKVITLLSSFLDKPIEYLYSPNLNPKIRLEAMTIAVRGQNFTTDVQIPDTISKWEYSPKANEICRKCIQYINNSMKDYIQFPKEFHGFIIQISHVSITDFQTLLKSLQAKKDYCASLFFDEMSYFLMHGEYKDLQSVAKRIAVEDNIDRYVKSFNLIGVNCKSSYKYTSLTNCNNNPLDSYIGQNELSNAFISFKETKCNMTIDIPTDISMHLADWRRKISTYTKQIYYLEKSSFVKADDEKQPDPELYDDNKSLIYSLINYITFAYQSGVNEMPSLKSLISLLVHPNIDIGNKALWALQYSILKLLPLSPIIISTILKLSLSKEFLTAPKITLNLSALCIIIPVLRYQLSFQAMADIEKLIFYGLLQQSFAARTKALELVEIIQESSQFAKFIVTNRNKISELGQKRAAMFVGVGLSKELSDIDLSFKDIANSSNNALYFIYFAAFCMVLHKKDQQLESQLLESIDTCPDTLLTISNGYFYCLTLCFRAICSSIPDTIMNTAYGVINPNQNTDFYFALAISHVQMKDQDAIFRNLANHHPRGQAAACSLAYILSLNDEFCTMQAEKYTPGFKYFHDNLLKYYRKGIVPEIPSHTIKNEYFKTADSLMPLFSISMFLAALGNIFKKLIYIYNSPRRGIFGLCYSPPTNFEHECCDTSVFTFIYNMTSIDMDWPKMCAEYALTQWVFFGNISDEMAESILPFFIGTEFSTNILASHFSTLLRKFVDQSVNLSSRLKAICNQFDITMRTSEKICNEQISFLFGKLLAVGFTAISFGDESLREKGFNLLLCITSGTYSQGHSQEETERFIAELEEYKSGVCSSYSDIDLSVSLLSQCLSNYFTQMSELFISAVFHLEKEFHPQAINRRNSVVLANIDTQERGKDIAIPKLLNLLQPWLKFADLSSKSTLINNCPRMLSCYTPYTFISSLLSLRCADPLSSAVAAVIAGMASSSPNNALTTFANLLYVINVKKDLYPQTLSSLTLVLTVMSSTLSPHLLAVTRVESWFALNASYIKQQFDFKKTMKVSIEILTQLIDEGSDDILAHRHLILAFALITGPIFKDKCEELMSAITKQAINANSKHLYLNFPQTHADQLTRGIVSGHRPEQIVDWYSSFSQEQMVQVKDMLLKWALCCLDLPVSASAFALLNVLQIPLNEDENEAIAMTLIRFAQSLHNSTTTVLDENGLNYLMTANNGFISEKLYGIVIISSGLMLLKSNLNMKLLEITSSFLACTDDELSPIYSASLLSVKEAFEKEELLTSMDFSNILLIILTNINSESSLSIVRRVLCVCFVKKPQWCQILLPFIQFCLAPLVWNQRGDKSKYQSVFAAAEDTSLKMLINTTSDKYIRTFYWHAVTELSQKNISDAAAFFAKITKYGDSTEAQASYLLLSAMLDKFHVSEKTPGIQIALLQAVNTRDEFLVDSATVFLKSAVRAKVTTISQVGSMKKTKEFPEIQTSVYIENVVWNYYNGAFDSYKTCPPLQVVDLEDANYIPEKAKIEPFSTWYNCINVLPDLQSVLNIADLGRFA</sequence>
<name>A2E2T9_TRIV3</name>
<reference evidence="1" key="1">
    <citation type="submission" date="2006-10" db="EMBL/GenBank/DDBJ databases">
        <authorList>
            <person name="Amadeo P."/>
            <person name="Zhao Q."/>
            <person name="Wortman J."/>
            <person name="Fraser-Liggett C."/>
            <person name="Carlton J."/>
        </authorList>
    </citation>
    <scope>NUCLEOTIDE SEQUENCE</scope>
    <source>
        <strain evidence="1">G3</strain>
    </source>
</reference>
<keyword evidence="2" id="KW-1185">Reference proteome</keyword>
<dbReference type="KEGG" id="tva:4770964"/>
<dbReference type="VEuPathDB" id="TrichDB:TVAGG3_0896720"/>
<protein>
    <submittedName>
        <fullName evidence="1">Uncharacterized protein</fullName>
    </submittedName>
</protein>
<dbReference type="RefSeq" id="XP_001325217.1">
    <property type="nucleotide sequence ID" value="XM_001325182.1"/>
</dbReference>
<gene>
    <name evidence="1" type="ORF">TVAG_077310</name>
</gene>
<evidence type="ECO:0000313" key="2">
    <source>
        <dbReference type="Proteomes" id="UP000001542"/>
    </source>
</evidence>
<organism evidence="1 2">
    <name type="scientific">Trichomonas vaginalis (strain ATCC PRA-98 / G3)</name>
    <dbReference type="NCBI Taxonomy" id="412133"/>
    <lineage>
        <taxon>Eukaryota</taxon>
        <taxon>Metamonada</taxon>
        <taxon>Parabasalia</taxon>
        <taxon>Trichomonadida</taxon>
        <taxon>Trichomonadidae</taxon>
        <taxon>Trichomonas</taxon>
    </lineage>
</organism>
<accession>A2E2T9</accession>
<evidence type="ECO:0000313" key="1">
    <source>
        <dbReference type="EMBL" id="EAY12994.1"/>
    </source>
</evidence>
<dbReference type="EMBL" id="DS113292">
    <property type="protein sequence ID" value="EAY12994.1"/>
    <property type="molecule type" value="Genomic_DNA"/>
</dbReference>